<dbReference type="GO" id="GO:0003924">
    <property type="term" value="F:GTPase activity"/>
    <property type="evidence" value="ECO:0007669"/>
    <property type="project" value="UniProtKB-UniRule"/>
</dbReference>
<dbReference type="GO" id="GO:0005829">
    <property type="term" value="C:cytosol"/>
    <property type="evidence" value="ECO:0007669"/>
    <property type="project" value="TreeGrafter"/>
</dbReference>
<dbReference type="InterPro" id="IPR025867">
    <property type="entry name" value="MnmE_helical"/>
</dbReference>
<dbReference type="GO" id="GO:0042802">
    <property type="term" value="F:identical protein binding"/>
    <property type="evidence" value="ECO:0007669"/>
    <property type="project" value="UniProtKB-ARBA"/>
</dbReference>
<dbReference type="AlphaFoldDB" id="A0A318UIN7"/>
<evidence type="ECO:0000256" key="1">
    <source>
        <dbReference type="ARBA" id="ARBA00011043"/>
    </source>
</evidence>
<dbReference type="PANTHER" id="PTHR42714:SF2">
    <property type="entry name" value="TRNA MODIFICATION GTPASE GTPBP3, MITOCHONDRIAL"/>
    <property type="match status" value="1"/>
</dbReference>
<evidence type="ECO:0000256" key="4">
    <source>
        <dbReference type="ARBA" id="ARBA00022723"/>
    </source>
</evidence>
<dbReference type="InterPro" id="IPR006073">
    <property type="entry name" value="GTP-bd"/>
</dbReference>
<dbReference type="HAMAP" id="MF_00379">
    <property type="entry name" value="GTPase_MnmE"/>
    <property type="match status" value="1"/>
</dbReference>
<evidence type="ECO:0000256" key="3">
    <source>
        <dbReference type="ARBA" id="ARBA00022694"/>
    </source>
</evidence>
<feature type="binding site" evidence="10">
    <location>
        <begin position="247"/>
        <end position="253"/>
    </location>
    <ligand>
        <name>GTP</name>
        <dbReference type="ChEBI" id="CHEBI:37565"/>
    </ligand>
</feature>
<dbReference type="InterPro" id="IPR027266">
    <property type="entry name" value="TrmE/GcvT-like"/>
</dbReference>
<gene>
    <name evidence="10" type="primary">mnmE</name>
    <name evidence="10" type="synonym">trmE</name>
    <name evidence="13" type="ORF">B0O44_105339</name>
</gene>
<evidence type="ECO:0000256" key="10">
    <source>
        <dbReference type="HAMAP-Rule" id="MF_00379"/>
    </source>
</evidence>
<dbReference type="EC" id="3.6.-.-" evidence="10"/>
<feature type="binding site" evidence="10">
    <location>
        <begin position="272"/>
        <end position="275"/>
    </location>
    <ligand>
        <name>GTP</name>
        <dbReference type="ChEBI" id="CHEBI:37565"/>
    </ligand>
</feature>
<dbReference type="InterPro" id="IPR027368">
    <property type="entry name" value="MnmE_dom2"/>
</dbReference>
<dbReference type="PANTHER" id="PTHR42714">
    <property type="entry name" value="TRNA MODIFICATION GTPASE GTPBP3"/>
    <property type="match status" value="1"/>
</dbReference>
<dbReference type="FunFam" id="3.40.50.300:FF:001376">
    <property type="entry name" value="tRNA modification GTPase MnmE"/>
    <property type="match status" value="1"/>
</dbReference>
<dbReference type="PRINTS" id="PR00449">
    <property type="entry name" value="RASTRNSFRMNG"/>
</dbReference>
<evidence type="ECO:0000259" key="12">
    <source>
        <dbReference type="PROSITE" id="PS51709"/>
    </source>
</evidence>
<dbReference type="CDD" id="cd04164">
    <property type="entry name" value="trmE"/>
    <property type="match status" value="1"/>
</dbReference>
<comment type="caution">
    <text evidence="13">The sequence shown here is derived from an EMBL/GenBank/DDBJ whole genome shotgun (WGS) entry which is preliminary data.</text>
</comment>
<name>A0A318UIN7_9SPHI</name>
<evidence type="ECO:0000256" key="6">
    <source>
        <dbReference type="ARBA" id="ARBA00022801"/>
    </source>
</evidence>
<evidence type="ECO:0000256" key="5">
    <source>
        <dbReference type="ARBA" id="ARBA00022741"/>
    </source>
</evidence>
<dbReference type="NCBIfam" id="TIGR00231">
    <property type="entry name" value="small_GTP"/>
    <property type="match status" value="1"/>
</dbReference>
<dbReference type="GO" id="GO:0030488">
    <property type="term" value="P:tRNA methylation"/>
    <property type="evidence" value="ECO:0007669"/>
    <property type="project" value="TreeGrafter"/>
</dbReference>
<comment type="subcellular location">
    <subcellularLocation>
        <location evidence="10">Cytoplasm</location>
    </subcellularLocation>
</comment>
<dbReference type="CDD" id="cd14858">
    <property type="entry name" value="TrmE_N"/>
    <property type="match status" value="1"/>
</dbReference>
<feature type="domain" description="TrmE-type G" evidence="12">
    <location>
        <begin position="218"/>
        <end position="378"/>
    </location>
</feature>
<dbReference type="RefSeq" id="WP_110832889.1">
    <property type="nucleotide sequence ID" value="NZ_QKLU01000005.1"/>
</dbReference>
<keyword evidence="9 10" id="KW-0342">GTP-binding</keyword>
<evidence type="ECO:0000256" key="2">
    <source>
        <dbReference type="ARBA" id="ARBA00022490"/>
    </source>
</evidence>
<organism evidence="13 14">
    <name type="scientific">Pedobacter nutrimenti</name>
    <dbReference type="NCBI Taxonomy" id="1241337"/>
    <lineage>
        <taxon>Bacteria</taxon>
        <taxon>Pseudomonadati</taxon>
        <taxon>Bacteroidota</taxon>
        <taxon>Sphingobacteriia</taxon>
        <taxon>Sphingobacteriales</taxon>
        <taxon>Sphingobacteriaceae</taxon>
        <taxon>Pedobacter</taxon>
    </lineage>
</organism>
<comment type="similarity">
    <text evidence="1 10 11">Belongs to the TRAFAC class TrmE-Era-EngA-EngB-Septin-like GTPase superfamily. TrmE GTPase family.</text>
</comment>
<evidence type="ECO:0000256" key="7">
    <source>
        <dbReference type="ARBA" id="ARBA00022842"/>
    </source>
</evidence>
<feature type="binding site" evidence="10">
    <location>
        <begin position="228"/>
        <end position="233"/>
    </location>
    <ligand>
        <name>GTP</name>
        <dbReference type="ChEBI" id="CHEBI:37565"/>
    </ligand>
</feature>
<keyword evidence="7 10" id="KW-0460">Magnesium</keyword>
<dbReference type="GO" id="GO:0005525">
    <property type="term" value="F:GTP binding"/>
    <property type="evidence" value="ECO:0007669"/>
    <property type="project" value="UniProtKB-UniRule"/>
</dbReference>
<dbReference type="InterPro" id="IPR031168">
    <property type="entry name" value="G_TrmE"/>
</dbReference>
<dbReference type="NCBIfam" id="TIGR00450">
    <property type="entry name" value="mnmE_trmE_thdF"/>
    <property type="match status" value="1"/>
</dbReference>
<dbReference type="PROSITE" id="PS51709">
    <property type="entry name" value="G_TRME"/>
    <property type="match status" value="1"/>
</dbReference>
<feature type="binding site" evidence="10">
    <location>
        <position position="228"/>
    </location>
    <ligand>
        <name>K(+)</name>
        <dbReference type="ChEBI" id="CHEBI:29103"/>
    </ligand>
</feature>
<evidence type="ECO:0000256" key="8">
    <source>
        <dbReference type="ARBA" id="ARBA00022958"/>
    </source>
</evidence>
<comment type="caution">
    <text evidence="10">Lacks conserved residue(s) required for the propagation of feature annotation.</text>
</comment>
<feature type="binding site" evidence="10">
    <location>
        <position position="247"/>
    </location>
    <ligand>
        <name>K(+)</name>
        <dbReference type="ChEBI" id="CHEBI:29103"/>
    </ligand>
</feature>
<dbReference type="Pfam" id="PF01926">
    <property type="entry name" value="MMR_HSR1"/>
    <property type="match status" value="1"/>
</dbReference>
<feature type="binding site" evidence="10">
    <location>
        <position position="252"/>
    </location>
    <ligand>
        <name>K(+)</name>
        <dbReference type="ChEBI" id="CHEBI:29103"/>
    </ligand>
</feature>
<dbReference type="InterPro" id="IPR004520">
    <property type="entry name" value="GTPase_MnmE"/>
</dbReference>
<dbReference type="GO" id="GO:0002098">
    <property type="term" value="P:tRNA wobble uridine modification"/>
    <property type="evidence" value="ECO:0007669"/>
    <property type="project" value="TreeGrafter"/>
</dbReference>
<keyword evidence="6 10" id="KW-0378">Hydrolase</keyword>
<keyword evidence="4 10" id="KW-0479">Metal-binding</keyword>
<dbReference type="EMBL" id="QKLU01000005">
    <property type="protein sequence ID" value="PYF72964.1"/>
    <property type="molecule type" value="Genomic_DNA"/>
</dbReference>
<comment type="subunit">
    <text evidence="10">Homodimer. Heterotetramer of two MnmE and two MnmG subunits.</text>
</comment>
<comment type="cofactor">
    <cofactor evidence="10">
        <name>K(+)</name>
        <dbReference type="ChEBI" id="CHEBI:29103"/>
    </cofactor>
    <text evidence="10">Binds 1 potassium ion per subunit.</text>
</comment>
<dbReference type="SUPFAM" id="SSF116878">
    <property type="entry name" value="TrmE connector domain"/>
    <property type="match status" value="1"/>
</dbReference>
<dbReference type="Proteomes" id="UP000248198">
    <property type="component" value="Unassembled WGS sequence"/>
</dbReference>
<keyword evidence="2 10" id="KW-0963">Cytoplasm</keyword>
<proteinExistence type="inferred from homology"/>
<feature type="binding site" evidence="10">
    <location>
        <position position="249"/>
    </location>
    <ligand>
        <name>K(+)</name>
        <dbReference type="ChEBI" id="CHEBI:29103"/>
    </ligand>
</feature>
<dbReference type="OrthoDB" id="9805918at2"/>
<dbReference type="Gene3D" id="1.20.120.430">
    <property type="entry name" value="tRNA modification GTPase MnmE domain 2"/>
    <property type="match status" value="1"/>
</dbReference>
<evidence type="ECO:0000256" key="11">
    <source>
        <dbReference type="RuleBase" id="RU003313"/>
    </source>
</evidence>
<reference evidence="13 14" key="1">
    <citation type="submission" date="2018-06" db="EMBL/GenBank/DDBJ databases">
        <title>Genomic Encyclopedia of Archaeal and Bacterial Type Strains, Phase II (KMG-II): from individual species to whole genera.</title>
        <authorList>
            <person name="Goeker M."/>
        </authorList>
    </citation>
    <scope>NUCLEOTIDE SEQUENCE [LARGE SCALE GENOMIC DNA]</scope>
    <source>
        <strain evidence="13 14">DSM 27372</strain>
    </source>
</reference>
<keyword evidence="8 10" id="KW-0630">Potassium</keyword>
<dbReference type="InterPro" id="IPR005225">
    <property type="entry name" value="Small_GTP-bd"/>
</dbReference>
<sequence length="456" mass="50064">MITNETIVALSTPTGTGAIGVIRLSGKEAISITNSVFSGKDLLKQESHTIHFGLIKDGEKVIDEVLVSLFIAPKSYTKENVVEISCHGSNYIIQQIINLLIKKGASAAKPGEFTLRAFLNGGLDLSQAEAVADLISSDSAAAHNVAMNQLRGGFSTELNQLREQLIHFASMIELELDFAEEDVEFANRDQLQELINKINLVLNKLIRSFELGNVIKQGINTVIAGRPNAGKSTLLNALLNEERAIVSEIAGTTRDTIEELLNINGINFRLIDTAGIREATDTIEAIGVEKTMQKINQSAVLVYMFDVVNLTVKEIREDIAKLYRPGMAFIAVANKIDLSYNNKLKELQLPSEIRFIAISAKANQQVEELKELLYDTAVGDQLSDNHTMVTNIRHVEALERTRAALDSVANGLVNPVTSDFLSMDIKQALYYLGEITGQVTTDDLLENIFSKFCIGK</sequence>
<keyword evidence="14" id="KW-1185">Reference proteome</keyword>
<comment type="function">
    <text evidence="10">Exhibits a very high intrinsic GTPase hydrolysis rate. Involved in the addition of a carboxymethylaminomethyl (cmnm) group at the wobble position (U34) of certain tRNAs, forming tRNA-cmnm(5)s(2)U34.</text>
</comment>
<dbReference type="GO" id="GO:0046872">
    <property type="term" value="F:metal ion binding"/>
    <property type="evidence" value="ECO:0007669"/>
    <property type="project" value="UniProtKB-KW"/>
</dbReference>
<dbReference type="FunFam" id="3.30.1360.120:FF:000003">
    <property type="entry name" value="tRNA modification GTPase MnmE"/>
    <property type="match status" value="1"/>
</dbReference>
<dbReference type="InterPro" id="IPR018948">
    <property type="entry name" value="GTP-bd_TrmE_N"/>
</dbReference>
<dbReference type="Gene3D" id="3.40.50.300">
    <property type="entry name" value="P-loop containing nucleotide triphosphate hydrolases"/>
    <property type="match status" value="1"/>
</dbReference>
<evidence type="ECO:0000313" key="14">
    <source>
        <dbReference type="Proteomes" id="UP000248198"/>
    </source>
</evidence>
<accession>A0A318UIN7</accession>
<protein>
    <recommendedName>
        <fullName evidence="10">tRNA modification GTPase MnmE</fullName>
        <ecNumber evidence="10">3.6.-.-</ecNumber>
    </recommendedName>
</protein>
<dbReference type="Pfam" id="PF12631">
    <property type="entry name" value="MnmE_helical"/>
    <property type="match status" value="1"/>
</dbReference>
<dbReference type="InterPro" id="IPR027417">
    <property type="entry name" value="P-loop_NTPase"/>
</dbReference>
<evidence type="ECO:0000256" key="9">
    <source>
        <dbReference type="ARBA" id="ARBA00023134"/>
    </source>
</evidence>
<keyword evidence="5 10" id="KW-0547">Nucleotide-binding</keyword>
<dbReference type="Gene3D" id="3.30.1360.120">
    <property type="entry name" value="Probable tRNA modification gtpase trme, domain 1"/>
    <property type="match status" value="1"/>
</dbReference>
<feature type="binding site" evidence="10">
    <location>
        <position position="232"/>
    </location>
    <ligand>
        <name>Mg(2+)</name>
        <dbReference type="ChEBI" id="CHEBI:18420"/>
    </ligand>
</feature>
<evidence type="ECO:0000313" key="13">
    <source>
        <dbReference type="EMBL" id="PYF72964.1"/>
    </source>
</evidence>
<dbReference type="Pfam" id="PF10396">
    <property type="entry name" value="TrmE_N"/>
    <property type="match status" value="1"/>
</dbReference>
<dbReference type="SUPFAM" id="SSF52540">
    <property type="entry name" value="P-loop containing nucleoside triphosphate hydrolases"/>
    <property type="match status" value="1"/>
</dbReference>
<feature type="binding site" evidence="10">
    <location>
        <position position="253"/>
    </location>
    <ligand>
        <name>Mg(2+)</name>
        <dbReference type="ChEBI" id="CHEBI:18420"/>
    </ligand>
</feature>
<keyword evidence="3 10" id="KW-0819">tRNA processing</keyword>